<gene>
    <name evidence="1" type="ORF">ALQ33_00801</name>
</gene>
<evidence type="ECO:0000313" key="2">
    <source>
        <dbReference type="Proteomes" id="UP000279372"/>
    </source>
</evidence>
<accession>A0A3M3ZHW7</accession>
<reference evidence="1 2" key="1">
    <citation type="submission" date="2018-08" db="EMBL/GenBank/DDBJ databases">
        <title>Recombination of ecologically and evolutionarily significant loci maintains genetic cohesion in the Pseudomonas syringae species complex.</title>
        <authorList>
            <person name="Dillon M."/>
            <person name="Thakur S."/>
            <person name="Almeida R.N.D."/>
            <person name="Weir B.S."/>
            <person name="Guttman D.S."/>
        </authorList>
    </citation>
    <scope>NUCLEOTIDE SEQUENCE [LARGE SCALE GENOMIC DNA]</scope>
    <source>
        <strain evidence="1 2">ICMP 8902</strain>
    </source>
</reference>
<sequence length="195" mass="22193">MSQFYLQDSRSHVGDGPTFWALGGGYTTNLDKAELFTLEQAKGKRDTDIPWPKAYIEERAHLGVDHQYISKTDVKAQPTDGCQCVLQIQNQWNGNDIFFAKWPIGGTERLELAHRLTLEAAIAIGDNELTIWPLDYIVSRVRRLVHRQDVDLKQALRGTGIKPLKSRRVRKQVFNCQGCGRFIPVSECYLSDCQN</sequence>
<dbReference type="RefSeq" id="WP_122221654.1">
    <property type="nucleotide sequence ID" value="NZ_RBQB01000090.1"/>
</dbReference>
<evidence type="ECO:0000313" key="1">
    <source>
        <dbReference type="EMBL" id="RMO93593.1"/>
    </source>
</evidence>
<organism evidence="1 2">
    <name type="scientific">Pseudomonas syringae pv. philadelphi</name>
    <dbReference type="NCBI Taxonomy" id="251706"/>
    <lineage>
        <taxon>Bacteria</taxon>
        <taxon>Pseudomonadati</taxon>
        <taxon>Pseudomonadota</taxon>
        <taxon>Gammaproteobacteria</taxon>
        <taxon>Pseudomonadales</taxon>
        <taxon>Pseudomonadaceae</taxon>
        <taxon>Pseudomonas</taxon>
    </lineage>
</organism>
<dbReference type="AlphaFoldDB" id="A0A3M3ZHW7"/>
<name>A0A3M3ZHW7_9PSED</name>
<comment type="caution">
    <text evidence="1">The sequence shown here is derived from an EMBL/GenBank/DDBJ whole genome shotgun (WGS) entry which is preliminary data.</text>
</comment>
<protein>
    <submittedName>
        <fullName evidence="1">Uncharacterized protein</fullName>
    </submittedName>
</protein>
<dbReference type="Proteomes" id="UP000279372">
    <property type="component" value="Unassembled WGS sequence"/>
</dbReference>
<dbReference type="EMBL" id="RBQB01000090">
    <property type="protein sequence ID" value="RMO93593.1"/>
    <property type="molecule type" value="Genomic_DNA"/>
</dbReference>
<proteinExistence type="predicted"/>